<feature type="transmembrane region" description="Helical" evidence="2">
    <location>
        <begin position="374"/>
        <end position="400"/>
    </location>
</feature>
<evidence type="ECO:0000313" key="4">
    <source>
        <dbReference type="Proteomes" id="UP000652761"/>
    </source>
</evidence>
<keyword evidence="4" id="KW-1185">Reference proteome</keyword>
<evidence type="ECO:0000256" key="1">
    <source>
        <dbReference type="SAM" id="MobiDB-lite"/>
    </source>
</evidence>
<feature type="transmembrane region" description="Helical" evidence="2">
    <location>
        <begin position="730"/>
        <end position="752"/>
    </location>
</feature>
<dbReference type="EMBL" id="NMUH01005005">
    <property type="protein sequence ID" value="MQM11519.1"/>
    <property type="molecule type" value="Genomic_DNA"/>
</dbReference>
<evidence type="ECO:0000256" key="2">
    <source>
        <dbReference type="SAM" id="Phobius"/>
    </source>
</evidence>
<sequence length="1139" mass="121600">VTLPRSGRGSAGRLVRSGGATSWSEEEVANRREGPSWLVGGPRLRIPSVCLSADVAMARRVATSEEGLARICCRDQVGVAVPVPIAMGAEAGARLASRACGLRVPLLAASGDGLVSVAVTVLPYSMAVPSFHGRRWSGLVQTRASGGFRSVSSQFRSSILGCQSVVAPACMASRPCGVPRVWGGSACGPSTLWRSEVTVLAGSFLFSEFLLLWPGLVVTGDGVGRVAEVAVVPCIVNSSESECCELLYLSVRLPCKVRVHVAVGCSCCCAACVVSVVARRVHAVVVWLAVDSLAVVFPVWRTLAGKSRCGAPMFCVLCRVAPLVERYDTCMWLLSAWCWLVVSFGEVLLEFFSVGSDGTEVPRLVALYSGENNALVVLMEVLLGPVCVAFAVLLAAVFSLMVRVVWVVHSAEGSSQDHPLSILVEVLPKSARCSFRATVVLPLWFEVCRLVGLRSGEVLPGRLLAFLVEVLPKAASCCFGRRCSLFVEMSCRCCQLDCLCYSLLGRCRSRCCVLGRVSGCYSDLVSVVGVWLAVLLVEASALHCGFPYHAWKRLVAMRVFFLYFPLVAPGGDTPLWYCAAGVRIHRVLVLECFGFVPSGALVHCVVPRVALGACDSTMCCAMCLFMTFECCFTTSLGVGGVALSTSGTPLSVVRQVVVVACVLVSFSLLERVCLVVVPYFGLGPSEVDMLSSTSVAISVPVWLYVLLVVGMLVPALSPVCAWPVCYQLSLVLPLCVALVSLEADGGVSYWFVRLKALAGYPFPPSLLFFPFPSSPLMGRFPSGDRDVVAPAGSCGAVDRRRGLVGGLGLRIPSVCLSVDVATARHVATSEEASVRLVLRCPSPSRWYRDGLWGCDNSCVASGVPWPSLCVGVCPRAGFALRTFWYGTRVLMLWIFLYVFGWPMTHSRVCACLALVGLVVCYNPAIRRGFVVLPHLFARCLALEGLSRSKVVSIAWDPHPREPVEGVLRATSEHELSHVVVLGMGPQLGQAAVLRVLCVLGGSVSPFCGGEAGARLASRACGLRVPLLVASGGGLVAVAVTALPYDVSKYLCFWWFPLGVLSVPQFRSWVPVRSGTGVYGFPTLRCTRGQGWFCLWTLDPVKVCRGCFRYVPNSVGSYGSCVCGPTLVGGRGIVLFSSTA</sequence>
<feature type="transmembrane region" description="Helical" evidence="2">
    <location>
        <begin position="905"/>
        <end position="924"/>
    </location>
</feature>
<feature type="transmembrane region" description="Helical" evidence="2">
    <location>
        <begin position="882"/>
        <end position="899"/>
    </location>
</feature>
<proteinExistence type="predicted"/>
<keyword evidence="2" id="KW-0472">Membrane</keyword>
<reference evidence="3" key="1">
    <citation type="submission" date="2017-07" db="EMBL/GenBank/DDBJ databases">
        <title>Taro Niue Genome Assembly and Annotation.</title>
        <authorList>
            <person name="Atibalentja N."/>
            <person name="Keating K."/>
            <person name="Fields C.J."/>
        </authorList>
    </citation>
    <scope>NUCLEOTIDE SEQUENCE</scope>
    <source>
        <strain evidence="3">Niue_2</strain>
        <tissue evidence="3">Leaf</tissue>
    </source>
</reference>
<keyword evidence="2" id="KW-1133">Transmembrane helix</keyword>
<dbReference type="Proteomes" id="UP000652761">
    <property type="component" value="Unassembled WGS sequence"/>
</dbReference>
<feature type="transmembrane region" description="Helical" evidence="2">
    <location>
        <begin position="560"/>
        <end position="582"/>
    </location>
</feature>
<accession>A0A843WNP1</accession>
<feature type="region of interest" description="Disordered" evidence="1">
    <location>
        <begin position="1"/>
        <end position="34"/>
    </location>
</feature>
<evidence type="ECO:0000313" key="3">
    <source>
        <dbReference type="EMBL" id="MQM11519.1"/>
    </source>
</evidence>
<feature type="transmembrane region" description="Helical" evidence="2">
    <location>
        <begin position="284"/>
        <end position="303"/>
    </location>
</feature>
<feature type="non-terminal residue" evidence="3">
    <location>
        <position position="1"/>
    </location>
</feature>
<feature type="transmembrane region" description="Helical" evidence="2">
    <location>
        <begin position="618"/>
        <end position="644"/>
    </location>
</feature>
<gene>
    <name evidence="3" type="ORF">Taro_044426</name>
</gene>
<feature type="transmembrane region" description="Helical" evidence="2">
    <location>
        <begin position="332"/>
        <end position="354"/>
    </location>
</feature>
<protein>
    <submittedName>
        <fullName evidence="3">Uncharacterized protein</fullName>
    </submittedName>
</protein>
<feature type="transmembrane region" description="Helical" evidence="2">
    <location>
        <begin position="701"/>
        <end position="724"/>
    </location>
</feature>
<feature type="transmembrane region" description="Helical" evidence="2">
    <location>
        <begin position="656"/>
        <end position="680"/>
    </location>
</feature>
<keyword evidence="2" id="KW-0812">Transmembrane</keyword>
<dbReference type="AlphaFoldDB" id="A0A843WNP1"/>
<organism evidence="3 4">
    <name type="scientific">Colocasia esculenta</name>
    <name type="common">Wild taro</name>
    <name type="synonym">Arum esculentum</name>
    <dbReference type="NCBI Taxonomy" id="4460"/>
    <lineage>
        <taxon>Eukaryota</taxon>
        <taxon>Viridiplantae</taxon>
        <taxon>Streptophyta</taxon>
        <taxon>Embryophyta</taxon>
        <taxon>Tracheophyta</taxon>
        <taxon>Spermatophyta</taxon>
        <taxon>Magnoliopsida</taxon>
        <taxon>Liliopsida</taxon>
        <taxon>Araceae</taxon>
        <taxon>Aroideae</taxon>
        <taxon>Colocasieae</taxon>
        <taxon>Colocasia</taxon>
    </lineage>
</organism>
<name>A0A843WNP1_COLES</name>
<comment type="caution">
    <text evidence="3">The sequence shown here is derived from an EMBL/GenBank/DDBJ whole genome shotgun (WGS) entry which is preliminary data.</text>
</comment>
<feature type="transmembrane region" description="Helical" evidence="2">
    <location>
        <begin position="588"/>
        <end position="606"/>
    </location>
</feature>